<feature type="compositionally biased region" description="Polar residues" evidence="1">
    <location>
        <begin position="1"/>
        <end position="18"/>
    </location>
</feature>
<keyword evidence="3" id="KW-1185">Reference proteome</keyword>
<evidence type="ECO:0000313" key="2">
    <source>
        <dbReference type="EMBL" id="KAK4800836.1"/>
    </source>
</evidence>
<comment type="caution">
    <text evidence="2">The sequence shown here is derived from an EMBL/GenBank/DDBJ whole genome shotgun (WGS) entry which is preliminary data.</text>
</comment>
<feature type="region of interest" description="Disordered" evidence="1">
    <location>
        <begin position="1"/>
        <end position="90"/>
    </location>
</feature>
<dbReference type="Proteomes" id="UP001346149">
    <property type="component" value="Unassembled WGS sequence"/>
</dbReference>
<accession>A0AAN7RK00</accession>
<sequence>MEQRTTIPIGIDTNQRITSSEDRSTRRGGGERWREAGYDSRVTMNSKTEIPKRNSKTDLGSETQRAKELGNRKGTKGSAQKNIRAPDRIRRRYLRLFSQEETDERP</sequence>
<organism evidence="2 3">
    <name type="scientific">Trapa natans</name>
    <name type="common">Water chestnut</name>
    <dbReference type="NCBI Taxonomy" id="22666"/>
    <lineage>
        <taxon>Eukaryota</taxon>
        <taxon>Viridiplantae</taxon>
        <taxon>Streptophyta</taxon>
        <taxon>Embryophyta</taxon>
        <taxon>Tracheophyta</taxon>
        <taxon>Spermatophyta</taxon>
        <taxon>Magnoliopsida</taxon>
        <taxon>eudicotyledons</taxon>
        <taxon>Gunneridae</taxon>
        <taxon>Pentapetalae</taxon>
        <taxon>rosids</taxon>
        <taxon>malvids</taxon>
        <taxon>Myrtales</taxon>
        <taxon>Lythraceae</taxon>
        <taxon>Trapa</taxon>
    </lineage>
</organism>
<gene>
    <name evidence="2" type="ORF">SAY86_021323</name>
</gene>
<proteinExistence type="predicted"/>
<feature type="compositionally biased region" description="Basic and acidic residues" evidence="1">
    <location>
        <begin position="19"/>
        <end position="38"/>
    </location>
</feature>
<name>A0AAN7RK00_TRANT</name>
<dbReference type="AlphaFoldDB" id="A0AAN7RK00"/>
<reference evidence="2 3" key="1">
    <citation type="journal article" date="2023" name="Hortic Res">
        <title>Pangenome of water caltrop reveals structural variations and asymmetric subgenome divergence after allopolyploidization.</title>
        <authorList>
            <person name="Zhang X."/>
            <person name="Chen Y."/>
            <person name="Wang L."/>
            <person name="Yuan Y."/>
            <person name="Fang M."/>
            <person name="Shi L."/>
            <person name="Lu R."/>
            <person name="Comes H.P."/>
            <person name="Ma Y."/>
            <person name="Chen Y."/>
            <person name="Huang G."/>
            <person name="Zhou Y."/>
            <person name="Zheng Z."/>
            <person name="Qiu Y."/>
        </authorList>
    </citation>
    <scope>NUCLEOTIDE SEQUENCE [LARGE SCALE GENOMIC DNA]</scope>
    <source>
        <strain evidence="2">F231</strain>
    </source>
</reference>
<evidence type="ECO:0000256" key="1">
    <source>
        <dbReference type="SAM" id="MobiDB-lite"/>
    </source>
</evidence>
<protein>
    <submittedName>
        <fullName evidence="2">Uncharacterized protein</fullName>
    </submittedName>
</protein>
<dbReference type="EMBL" id="JAXQNO010000003">
    <property type="protein sequence ID" value="KAK4800836.1"/>
    <property type="molecule type" value="Genomic_DNA"/>
</dbReference>
<evidence type="ECO:0000313" key="3">
    <source>
        <dbReference type="Proteomes" id="UP001346149"/>
    </source>
</evidence>